<proteinExistence type="predicted"/>
<sequence>MVPGPLNLESLHIHCMNLRVTKGFPACNGTPSSFEPLSDLPLPIHIRPNRRYIWHMDGQRSYLSNLVLVLLPSGSSISNSPIASCSLSVIPAHGETGVVEERFRLNAKRRREYTGSLESTSSSYLPIFKVQFTEETIQIGGKQPCGLFLATISLLLTPPNHPKRNGTVASSVFHQGLFIFRVDGCVKGARHYLVFGDLRVTSETSSNDS</sequence>
<evidence type="ECO:0000313" key="1">
    <source>
        <dbReference type="EMBL" id="THG22024.1"/>
    </source>
</evidence>
<comment type="caution">
    <text evidence="1">The sequence shown here is derived from an EMBL/GenBank/DDBJ whole genome shotgun (WGS) entry which is preliminary data.</text>
</comment>
<gene>
    <name evidence="1" type="ORF">TEA_029940</name>
</gene>
<reference evidence="1 2" key="1">
    <citation type="journal article" date="2018" name="Proc. Natl. Acad. Sci. U.S.A.">
        <title>Draft genome sequence of Camellia sinensis var. sinensis provides insights into the evolution of the tea genome and tea quality.</title>
        <authorList>
            <person name="Wei C."/>
            <person name="Yang H."/>
            <person name="Wang S."/>
            <person name="Zhao J."/>
            <person name="Liu C."/>
            <person name="Gao L."/>
            <person name="Xia E."/>
            <person name="Lu Y."/>
            <person name="Tai Y."/>
            <person name="She G."/>
            <person name="Sun J."/>
            <person name="Cao H."/>
            <person name="Tong W."/>
            <person name="Gao Q."/>
            <person name="Li Y."/>
            <person name="Deng W."/>
            <person name="Jiang X."/>
            <person name="Wang W."/>
            <person name="Chen Q."/>
            <person name="Zhang S."/>
            <person name="Li H."/>
            <person name="Wu J."/>
            <person name="Wang P."/>
            <person name="Li P."/>
            <person name="Shi C."/>
            <person name="Zheng F."/>
            <person name="Jian J."/>
            <person name="Huang B."/>
            <person name="Shan D."/>
            <person name="Shi M."/>
            <person name="Fang C."/>
            <person name="Yue Y."/>
            <person name="Li F."/>
            <person name="Li D."/>
            <person name="Wei S."/>
            <person name="Han B."/>
            <person name="Jiang C."/>
            <person name="Yin Y."/>
            <person name="Xia T."/>
            <person name="Zhang Z."/>
            <person name="Bennetzen J.L."/>
            <person name="Zhao S."/>
            <person name="Wan X."/>
        </authorList>
    </citation>
    <scope>NUCLEOTIDE SEQUENCE [LARGE SCALE GENOMIC DNA]</scope>
    <source>
        <strain evidence="2">cv. Shuchazao</strain>
        <tissue evidence="1">Leaf</tissue>
    </source>
</reference>
<dbReference type="Proteomes" id="UP000306102">
    <property type="component" value="Unassembled WGS sequence"/>
</dbReference>
<dbReference type="AlphaFoldDB" id="A0A4S4EZF4"/>
<dbReference type="EMBL" id="SDRB02001022">
    <property type="protein sequence ID" value="THG22024.1"/>
    <property type="molecule type" value="Genomic_DNA"/>
</dbReference>
<name>A0A4S4EZF4_CAMSN</name>
<keyword evidence="2" id="KW-1185">Reference proteome</keyword>
<organism evidence="1 2">
    <name type="scientific">Camellia sinensis var. sinensis</name>
    <name type="common">China tea</name>
    <dbReference type="NCBI Taxonomy" id="542762"/>
    <lineage>
        <taxon>Eukaryota</taxon>
        <taxon>Viridiplantae</taxon>
        <taxon>Streptophyta</taxon>
        <taxon>Embryophyta</taxon>
        <taxon>Tracheophyta</taxon>
        <taxon>Spermatophyta</taxon>
        <taxon>Magnoliopsida</taxon>
        <taxon>eudicotyledons</taxon>
        <taxon>Gunneridae</taxon>
        <taxon>Pentapetalae</taxon>
        <taxon>asterids</taxon>
        <taxon>Ericales</taxon>
        <taxon>Theaceae</taxon>
        <taxon>Camellia</taxon>
    </lineage>
</organism>
<accession>A0A4S4EZF4</accession>
<evidence type="ECO:0000313" key="2">
    <source>
        <dbReference type="Proteomes" id="UP000306102"/>
    </source>
</evidence>
<protein>
    <submittedName>
        <fullName evidence="1">Uncharacterized protein</fullName>
    </submittedName>
</protein>